<keyword evidence="2" id="KW-0863">Zinc-finger</keyword>
<dbReference type="InterPro" id="IPR022776">
    <property type="entry name" value="TRM13/UPF0224_CHHC_Znf_dom"/>
</dbReference>
<keyword evidence="1" id="KW-0479">Metal-binding</keyword>
<dbReference type="GO" id="GO:0008270">
    <property type="term" value="F:zinc ion binding"/>
    <property type="evidence" value="ECO:0007669"/>
    <property type="project" value="UniProtKB-KW"/>
</dbReference>
<evidence type="ECO:0000259" key="5">
    <source>
        <dbReference type="PROSITE" id="PS51800"/>
    </source>
</evidence>
<evidence type="ECO:0000313" key="6">
    <source>
        <dbReference type="EMBL" id="KAF7381141.1"/>
    </source>
</evidence>
<feature type="compositionally biased region" description="Basic and acidic residues" evidence="4">
    <location>
        <begin position="304"/>
        <end position="315"/>
    </location>
</feature>
<comment type="caution">
    <text evidence="6">The sequence shown here is derived from an EMBL/GenBank/DDBJ whole genome shotgun (WGS) entry which is preliminary data.</text>
</comment>
<evidence type="ECO:0000256" key="3">
    <source>
        <dbReference type="ARBA" id="ARBA00022833"/>
    </source>
</evidence>
<sequence>MLRITLDERKKQLLELNDFNKNISQEIANITSTLGWTVESISCDNKNFLTCPYDPSHRITEECLDTHLPACQWKAEGYGKFNIPFPESALPPNAPSSLQLDEELQDEILRHAKEQNPEMKTGLGQRLIPHTSDRLTSDFTSDERKALYEYVIAHTVKPDIGHDIADINKPKPQDKDNKEMSLLEMLVQERNLKRRRAKHRGVHTNKKSHIEILREVINQQMEIYTEYILEQKDAAVTRSEYSSEQDLNIYSDKQKLIVTNRYEKPSASTHFSQNEKNGQRINTMYDRRQESTINKNYSESIKYKKYEKRLSDSKERPKKTKRSEHRHRSRSRDYKSHKKHKHKSKDSHIKKKHKSRYYDRSSQERGHSKYSDIRTKDSYYTKDR</sequence>
<dbReference type="AlphaFoldDB" id="A0A834J310"/>
<feature type="domain" description="CHHC U11-48K-type" evidence="5">
    <location>
        <begin position="48"/>
        <end position="75"/>
    </location>
</feature>
<keyword evidence="3" id="KW-0862">Zinc</keyword>
<proteinExistence type="predicted"/>
<dbReference type="Proteomes" id="UP000617340">
    <property type="component" value="Unassembled WGS sequence"/>
</dbReference>
<feature type="compositionally biased region" description="Basic residues" evidence="4">
    <location>
        <begin position="316"/>
        <end position="355"/>
    </location>
</feature>
<feature type="region of interest" description="Disordered" evidence="4">
    <location>
        <begin position="304"/>
        <end position="384"/>
    </location>
</feature>
<feature type="compositionally biased region" description="Basic and acidic residues" evidence="4">
    <location>
        <begin position="356"/>
        <end position="384"/>
    </location>
</feature>
<dbReference type="EMBL" id="JACSDZ010000022">
    <property type="protein sequence ID" value="KAF7381141.1"/>
    <property type="molecule type" value="Genomic_DNA"/>
</dbReference>
<evidence type="ECO:0000313" key="7">
    <source>
        <dbReference type="Proteomes" id="UP000617340"/>
    </source>
</evidence>
<evidence type="ECO:0000256" key="4">
    <source>
        <dbReference type="SAM" id="MobiDB-lite"/>
    </source>
</evidence>
<accession>A0A834J310</accession>
<dbReference type="PROSITE" id="PS51800">
    <property type="entry name" value="ZF_CHHC_U11_48K"/>
    <property type="match status" value="1"/>
</dbReference>
<name>A0A834J310_VESGE</name>
<evidence type="ECO:0000256" key="2">
    <source>
        <dbReference type="ARBA" id="ARBA00022771"/>
    </source>
</evidence>
<protein>
    <recommendedName>
        <fullName evidence="5">CHHC U11-48K-type domain-containing protein</fullName>
    </recommendedName>
</protein>
<reference evidence="6" key="1">
    <citation type="journal article" date="2020" name="G3 (Bethesda)">
        <title>High-Quality Assemblies for Three Invasive Social Wasps from the &lt;i&gt;Vespula&lt;/i&gt; Genus.</title>
        <authorList>
            <person name="Harrop T.W.R."/>
            <person name="Guhlin J."/>
            <person name="McLaughlin G.M."/>
            <person name="Permina E."/>
            <person name="Stockwell P."/>
            <person name="Gilligan J."/>
            <person name="Le Lec M.F."/>
            <person name="Gruber M.A.M."/>
            <person name="Quinn O."/>
            <person name="Lovegrove M."/>
            <person name="Duncan E.J."/>
            <person name="Remnant E.J."/>
            <person name="Van Eeckhoven J."/>
            <person name="Graham B."/>
            <person name="Knapp R.A."/>
            <person name="Langford K.W."/>
            <person name="Kronenberg Z."/>
            <person name="Press M.O."/>
            <person name="Eacker S.M."/>
            <person name="Wilson-Rankin E.E."/>
            <person name="Purcell J."/>
            <person name="Lester P.J."/>
            <person name="Dearden P.K."/>
        </authorList>
    </citation>
    <scope>NUCLEOTIDE SEQUENCE</scope>
    <source>
        <strain evidence="6">Linc-1</strain>
    </source>
</reference>
<organism evidence="6 7">
    <name type="scientific">Vespula germanica</name>
    <name type="common">German yellow jacket</name>
    <name type="synonym">Paravespula germanica</name>
    <dbReference type="NCBI Taxonomy" id="30212"/>
    <lineage>
        <taxon>Eukaryota</taxon>
        <taxon>Metazoa</taxon>
        <taxon>Ecdysozoa</taxon>
        <taxon>Arthropoda</taxon>
        <taxon>Hexapoda</taxon>
        <taxon>Insecta</taxon>
        <taxon>Pterygota</taxon>
        <taxon>Neoptera</taxon>
        <taxon>Endopterygota</taxon>
        <taxon>Hymenoptera</taxon>
        <taxon>Apocrita</taxon>
        <taxon>Aculeata</taxon>
        <taxon>Vespoidea</taxon>
        <taxon>Vespidae</taxon>
        <taxon>Vespinae</taxon>
        <taxon>Vespula</taxon>
    </lineage>
</organism>
<gene>
    <name evidence="6" type="ORF">HZH68_016016</name>
</gene>
<evidence type="ECO:0000256" key="1">
    <source>
        <dbReference type="ARBA" id="ARBA00022723"/>
    </source>
</evidence>
<keyword evidence="7" id="KW-1185">Reference proteome</keyword>